<keyword evidence="2" id="KW-1185">Reference proteome</keyword>
<dbReference type="EMBL" id="JAAGBB010000022">
    <property type="protein sequence ID" value="MBR0666374.1"/>
    <property type="molecule type" value="Genomic_DNA"/>
</dbReference>
<accession>A0ABS5F1E8</accession>
<reference evidence="2" key="1">
    <citation type="journal article" date="2021" name="Syst. Appl. Microbiol.">
        <title>Roseomonas hellenica sp. nov., isolated from roots of wild-growing Alkanna tinctoria.</title>
        <authorList>
            <person name="Rat A."/>
            <person name="Naranjo H.D."/>
            <person name="Lebbe L."/>
            <person name="Cnockaert M."/>
            <person name="Krigas N."/>
            <person name="Grigoriadou K."/>
            <person name="Maloupa E."/>
            <person name="Willems A."/>
        </authorList>
    </citation>
    <scope>NUCLEOTIDE SEQUENCE [LARGE SCALE GENOMIC DNA]</scope>
    <source>
        <strain evidence="2">LMG 31523</strain>
    </source>
</reference>
<organism evidence="1 2">
    <name type="scientific">Plastoroseomonas hellenica</name>
    <dbReference type="NCBI Taxonomy" id="2687306"/>
    <lineage>
        <taxon>Bacteria</taxon>
        <taxon>Pseudomonadati</taxon>
        <taxon>Pseudomonadota</taxon>
        <taxon>Alphaproteobacteria</taxon>
        <taxon>Acetobacterales</taxon>
        <taxon>Acetobacteraceae</taxon>
        <taxon>Plastoroseomonas</taxon>
    </lineage>
</organism>
<sequence>MSAAKVITWERSGTYVEEKSGNATHHARCGIIDIAGHYWEGFERLGKVALDAGTYPNSSMYIDAKRGPVVNPWHKQMVPDPDSKEKPPKMKRAGILFHRAKVPSDLLGCVGIGWIYGGQLTDSAEALWEIYRLAGGTKQNPAPILTVRVIGARTPYAPDSATYLKDLTAYQGL</sequence>
<protein>
    <recommendedName>
        <fullName evidence="3">DUF5675 domain-containing protein</fullName>
    </recommendedName>
</protein>
<comment type="caution">
    <text evidence="1">The sequence shown here is derived from an EMBL/GenBank/DDBJ whole genome shotgun (WGS) entry which is preliminary data.</text>
</comment>
<dbReference type="Proteomes" id="UP001196870">
    <property type="component" value="Unassembled WGS sequence"/>
</dbReference>
<evidence type="ECO:0000313" key="2">
    <source>
        <dbReference type="Proteomes" id="UP001196870"/>
    </source>
</evidence>
<name>A0ABS5F1E8_9PROT</name>
<evidence type="ECO:0008006" key="3">
    <source>
        <dbReference type="Google" id="ProtNLM"/>
    </source>
</evidence>
<gene>
    <name evidence="1" type="ORF">GXW71_18585</name>
</gene>
<dbReference type="RefSeq" id="WP_211854045.1">
    <property type="nucleotide sequence ID" value="NZ_JAAGBB010000022.1"/>
</dbReference>
<evidence type="ECO:0000313" key="1">
    <source>
        <dbReference type="EMBL" id="MBR0666374.1"/>
    </source>
</evidence>
<proteinExistence type="predicted"/>